<protein>
    <submittedName>
        <fullName evidence="3">Uncharacterized protein LOC115626874</fullName>
    </submittedName>
</protein>
<dbReference type="OrthoDB" id="8025940at2759"/>
<keyword evidence="2" id="KW-1185">Reference proteome</keyword>
<dbReference type="GeneID" id="115626874"/>
<evidence type="ECO:0000313" key="3">
    <source>
        <dbReference type="RefSeq" id="XP_030378245.1"/>
    </source>
</evidence>
<reference evidence="3" key="1">
    <citation type="submission" date="2025-08" db="UniProtKB">
        <authorList>
            <consortium name="RefSeq"/>
        </authorList>
    </citation>
    <scope>IDENTIFICATION</scope>
    <source>
        <strain evidence="3">11010-0011.00</strain>
        <tissue evidence="3">Whole body</tissue>
    </source>
</reference>
<gene>
    <name evidence="3" type="primary">LOC115626874</name>
</gene>
<feature type="region of interest" description="Disordered" evidence="1">
    <location>
        <begin position="32"/>
        <end position="86"/>
    </location>
</feature>
<accession>A0A6J2TRU9</accession>
<dbReference type="Proteomes" id="UP000504634">
    <property type="component" value="Unplaced"/>
</dbReference>
<evidence type="ECO:0000256" key="1">
    <source>
        <dbReference type="SAM" id="MobiDB-lite"/>
    </source>
</evidence>
<feature type="compositionally biased region" description="Polar residues" evidence="1">
    <location>
        <begin position="61"/>
        <end position="77"/>
    </location>
</feature>
<feature type="compositionally biased region" description="Low complexity" evidence="1">
    <location>
        <begin position="34"/>
        <end position="57"/>
    </location>
</feature>
<evidence type="ECO:0000313" key="2">
    <source>
        <dbReference type="Proteomes" id="UP000504634"/>
    </source>
</evidence>
<dbReference type="RefSeq" id="XP_030378245.1">
    <property type="nucleotide sequence ID" value="XM_030522385.1"/>
</dbReference>
<sequence length="282" mass="30719">MGCCASNVKLEKSGKRAIDLNASLNSVYLAATPSPRSGSKRSYSSRRSSGNSTCTSGLGSACTTPSRRSIWSRSSTPRPKPNLMANQQRSICDDFAEQAMLEGELERSCGYFTCSSAASTPSKSSTASSSTSACLRRTQDMEADMDTDGGSMASESCDMPAVSNLEWEMYMMTHAQCIMPKTSSPISLRRDATFEIDAPTLPSKSYHKWRNYLQSTPAHMLHNVTHIPEAIAGHFCPTDFPAFSDLDEMESAAKRYKVDPTEDLCTTSQLLAGYTHTMTTDL</sequence>
<name>A0A6J2TRU9_DROLE</name>
<proteinExistence type="predicted"/>
<organism evidence="2 3">
    <name type="scientific">Drosophila lebanonensis</name>
    <name type="common">Fruit fly</name>
    <name type="synonym">Scaptodrosophila lebanonensis</name>
    <dbReference type="NCBI Taxonomy" id="7225"/>
    <lineage>
        <taxon>Eukaryota</taxon>
        <taxon>Metazoa</taxon>
        <taxon>Ecdysozoa</taxon>
        <taxon>Arthropoda</taxon>
        <taxon>Hexapoda</taxon>
        <taxon>Insecta</taxon>
        <taxon>Pterygota</taxon>
        <taxon>Neoptera</taxon>
        <taxon>Endopterygota</taxon>
        <taxon>Diptera</taxon>
        <taxon>Brachycera</taxon>
        <taxon>Muscomorpha</taxon>
        <taxon>Ephydroidea</taxon>
        <taxon>Drosophilidae</taxon>
        <taxon>Scaptodrosophila</taxon>
    </lineage>
</organism>
<dbReference type="AlphaFoldDB" id="A0A6J2TRU9"/>